<dbReference type="InterPro" id="IPR036942">
    <property type="entry name" value="Beta-barrel_TonB_sf"/>
</dbReference>
<dbReference type="Gene3D" id="2.40.170.20">
    <property type="entry name" value="TonB-dependent receptor, beta-barrel domain"/>
    <property type="match status" value="1"/>
</dbReference>
<evidence type="ECO:0000259" key="16">
    <source>
        <dbReference type="Pfam" id="PF00593"/>
    </source>
</evidence>
<evidence type="ECO:0000313" key="19">
    <source>
        <dbReference type="Proteomes" id="UP000249185"/>
    </source>
</evidence>
<feature type="domain" description="TonB-dependent receptor-like beta-barrel" evidence="16">
    <location>
        <begin position="242"/>
        <end position="670"/>
    </location>
</feature>
<evidence type="ECO:0000256" key="14">
    <source>
        <dbReference type="PROSITE-ProRule" id="PRU01360"/>
    </source>
</evidence>
<dbReference type="Pfam" id="PF00593">
    <property type="entry name" value="TonB_dep_Rec_b-barrel"/>
    <property type="match status" value="1"/>
</dbReference>
<dbReference type="Proteomes" id="UP000249185">
    <property type="component" value="Unassembled WGS sequence"/>
</dbReference>
<evidence type="ECO:0000256" key="6">
    <source>
        <dbReference type="ARBA" id="ARBA00022692"/>
    </source>
</evidence>
<evidence type="ECO:0000256" key="4">
    <source>
        <dbReference type="ARBA" id="ARBA00022452"/>
    </source>
</evidence>
<dbReference type="GO" id="GO:0015344">
    <property type="term" value="F:siderophore uptake transmembrane transporter activity"/>
    <property type="evidence" value="ECO:0007669"/>
    <property type="project" value="TreeGrafter"/>
</dbReference>
<sequence length="699" mass="76070">MLGGALFVAPAGAYAQDAGEPDLETESAGEGADEPFRLSPILVNATAAADDDRFSIVARELWVGGKVATSILDTPASVSVITGKEIEERNAKTVEQVLQYTPGIITDYYGTDDRNDYYSVRGFQASTYRDGLTLGTMRGVREEPYAYERVEVLKGANSTLFGASDPGGSINFVTKTPIFERFGSGYAQVGNYDHYELGFDMGDVVNPEGTLAYRITGKAQDSALEYDHSRDDAAFLMGGLTWAPTDVTSLTFALDYLKRNGTPNSGGYPMDREYDRNLFFGQTGFNYHDVERTTASLMFQHAFEGGLSLTANLRYSDLEDNYGYVYLSDYLGRVGDIIPRFGISSDTTAKETIGNVIAQYDASFDVVDSVTLVGIEYRDASTTALSSYGLADPLDLSNPNIHGRPTDLAVYADDNGDYTTKSVFFQQNLSFYDRAILTFGARQDWMDLSATSFGVSASDDFSESSIRAAFTYKVTEEVSAYASYVESVAPPQIGVTPERGDQYEVGVKYEPAGYNALITAAVFDLTRDDVTIAVVQDDGTIVRQVVGEMRSRGLEIEGKAELFDNFNVVAGYTYLDTDVVEGTLRDGTSIAGNQFASVPRDMASVWGYYTFPGAGARGDISLGLGARYIGSYYFNAENSTGKSEAATLFDAALGYSVTENAQLTVNVSNLFDKQYVVGRGTADYYNPARTIMAGLTYNW</sequence>
<evidence type="ECO:0000256" key="12">
    <source>
        <dbReference type="ARBA" id="ARBA00023170"/>
    </source>
</evidence>
<dbReference type="PROSITE" id="PS52016">
    <property type="entry name" value="TONB_DEPENDENT_REC_3"/>
    <property type="match status" value="1"/>
</dbReference>
<dbReference type="CDD" id="cd01347">
    <property type="entry name" value="ligand_gated_channel"/>
    <property type="match status" value="1"/>
</dbReference>
<dbReference type="GO" id="GO:0038023">
    <property type="term" value="F:signaling receptor activity"/>
    <property type="evidence" value="ECO:0007669"/>
    <property type="project" value="InterPro"/>
</dbReference>
<dbReference type="PANTHER" id="PTHR32552:SF68">
    <property type="entry name" value="FERRICHROME OUTER MEMBRANE TRANSPORTER_PHAGE RECEPTOR"/>
    <property type="match status" value="1"/>
</dbReference>
<organism evidence="18 19">
    <name type="scientific">Rhodovulum sulfidophilum</name>
    <name type="common">Rhodobacter sulfidophilus</name>
    <dbReference type="NCBI Taxonomy" id="35806"/>
    <lineage>
        <taxon>Bacteria</taxon>
        <taxon>Pseudomonadati</taxon>
        <taxon>Pseudomonadota</taxon>
        <taxon>Alphaproteobacteria</taxon>
        <taxon>Rhodobacterales</taxon>
        <taxon>Paracoccaceae</taxon>
        <taxon>Rhodovulum</taxon>
    </lineage>
</organism>
<dbReference type="Gene3D" id="2.170.130.10">
    <property type="entry name" value="TonB-dependent receptor, plug domain"/>
    <property type="match status" value="1"/>
</dbReference>
<evidence type="ECO:0000256" key="11">
    <source>
        <dbReference type="ARBA" id="ARBA00023136"/>
    </source>
</evidence>
<keyword evidence="9" id="KW-0406">Ion transport</keyword>
<dbReference type="Pfam" id="PF07715">
    <property type="entry name" value="Plug"/>
    <property type="match status" value="1"/>
</dbReference>
<protein>
    <submittedName>
        <fullName evidence="18">TonB-dependent siderophore receptor</fullName>
    </submittedName>
</protein>
<dbReference type="GO" id="GO:0009279">
    <property type="term" value="C:cell outer membrane"/>
    <property type="evidence" value="ECO:0007669"/>
    <property type="project" value="UniProtKB-SubCell"/>
</dbReference>
<dbReference type="SUPFAM" id="SSF56935">
    <property type="entry name" value="Porins"/>
    <property type="match status" value="1"/>
</dbReference>
<keyword evidence="8" id="KW-0408">Iron</keyword>
<keyword evidence="5" id="KW-0410">Iron transport</keyword>
<dbReference type="PANTHER" id="PTHR32552">
    <property type="entry name" value="FERRICHROME IRON RECEPTOR-RELATED"/>
    <property type="match status" value="1"/>
</dbReference>
<evidence type="ECO:0000256" key="2">
    <source>
        <dbReference type="ARBA" id="ARBA00009810"/>
    </source>
</evidence>
<keyword evidence="13 14" id="KW-0998">Cell outer membrane</keyword>
<dbReference type="EMBL" id="QFPW01000014">
    <property type="protein sequence ID" value="PZQ48017.1"/>
    <property type="molecule type" value="Genomic_DNA"/>
</dbReference>
<dbReference type="NCBIfam" id="TIGR01783">
    <property type="entry name" value="TonB-siderophor"/>
    <property type="match status" value="1"/>
</dbReference>
<name>A0A2W5PTE4_RHOSU</name>
<evidence type="ECO:0000256" key="1">
    <source>
        <dbReference type="ARBA" id="ARBA00004571"/>
    </source>
</evidence>
<gene>
    <name evidence="18" type="ORF">DI556_16005</name>
</gene>
<evidence type="ECO:0000256" key="3">
    <source>
        <dbReference type="ARBA" id="ARBA00022448"/>
    </source>
</evidence>
<dbReference type="InterPro" id="IPR037066">
    <property type="entry name" value="Plug_dom_sf"/>
</dbReference>
<comment type="similarity">
    <text evidence="2 14 15">Belongs to the TonB-dependent receptor family.</text>
</comment>
<feature type="domain" description="TonB-dependent receptor plug" evidence="17">
    <location>
        <begin position="72"/>
        <end position="168"/>
    </location>
</feature>
<keyword evidence="7" id="KW-0732">Signal</keyword>
<comment type="subcellular location">
    <subcellularLocation>
        <location evidence="1 14">Cell outer membrane</location>
        <topology evidence="1 14">Multi-pass membrane protein</topology>
    </subcellularLocation>
</comment>
<accession>A0A2W5PTE4</accession>
<evidence type="ECO:0000256" key="9">
    <source>
        <dbReference type="ARBA" id="ARBA00023065"/>
    </source>
</evidence>
<keyword evidence="6 14" id="KW-0812">Transmembrane</keyword>
<evidence type="ECO:0000256" key="13">
    <source>
        <dbReference type="ARBA" id="ARBA00023237"/>
    </source>
</evidence>
<evidence type="ECO:0000256" key="7">
    <source>
        <dbReference type="ARBA" id="ARBA00022729"/>
    </source>
</evidence>
<dbReference type="GO" id="GO:0015891">
    <property type="term" value="P:siderophore transport"/>
    <property type="evidence" value="ECO:0007669"/>
    <property type="project" value="InterPro"/>
</dbReference>
<keyword evidence="4 14" id="KW-1134">Transmembrane beta strand</keyword>
<dbReference type="InterPro" id="IPR012910">
    <property type="entry name" value="Plug_dom"/>
</dbReference>
<keyword evidence="3 14" id="KW-0813">Transport</keyword>
<dbReference type="InterPro" id="IPR000531">
    <property type="entry name" value="Beta-barrel_TonB"/>
</dbReference>
<evidence type="ECO:0000256" key="15">
    <source>
        <dbReference type="RuleBase" id="RU003357"/>
    </source>
</evidence>
<keyword evidence="10 15" id="KW-0798">TonB box</keyword>
<evidence type="ECO:0000256" key="10">
    <source>
        <dbReference type="ARBA" id="ARBA00023077"/>
    </source>
</evidence>
<evidence type="ECO:0000256" key="5">
    <source>
        <dbReference type="ARBA" id="ARBA00022496"/>
    </source>
</evidence>
<dbReference type="InterPro" id="IPR039426">
    <property type="entry name" value="TonB-dep_rcpt-like"/>
</dbReference>
<comment type="caution">
    <text evidence="18">The sequence shown here is derived from an EMBL/GenBank/DDBJ whole genome shotgun (WGS) entry which is preliminary data.</text>
</comment>
<evidence type="ECO:0000313" key="18">
    <source>
        <dbReference type="EMBL" id="PZQ48017.1"/>
    </source>
</evidence>
<proteinExistence type="inferred from homology"/>
<dbReference type="InterPro" id="IPR010105">
    <property type="entry name" value="TonB_sidphr_rcpt"/>
</dbReference>
<keyword evidence="11 14" id="KW-0472">Membrane</keyword>
<evidence type="ECO:0000256" key="8">
    <source>
        <dbReference type="ARBA" id="ARBA00023004"/>
    </source>
</evidence>
<reference evidence="18 19" key="1">
    <citation type="submission" date="2017-08" db="EMBL/GenBank/DDBJ databases">
        <title>Infants hospitalized years apart are colonized by the same room-sourced microbial strains.</title>
        <authorList>
            <person name="Brooks B."/>
            <person name="Olm M.R."/>
            <person name="Firek B.A."/>
            <person name="Baker R."/>
            <person name="Thomas B.C."/>
            <person name="Morowitz M.J."/>
            <person name="Banfield J.F."/>
        </authorList>
    </citation>
    <scope>NUCLEOTIDE SEQUENCE [LARGE SCALE GENOMIC DNA]</scope>
    <source>
        <strain evidence="18">S2_005_002_R2_34</strain>
    </source>
</reference>
<keyword evidence="12 18" id="KW-0675">Receptor</keyword>
<evidence type="ECO:0000259" key="17">
    <source>
        <dbReference type="Pfam" id="PF07715"/>
    </source>
</evidence>
<dbReference type="AlphaFoldDB" id="A0A2W5PTE4"/>